<accession>A0AAN9MSP4</accession>
<comment type="caution">
    <text evidence="1">The sequence shown here is derived from an EMBL/GenBank/DDBJ whole genome shotgun (WGS) entry which is preliminary data.</text>
</comment>
<keyword evidence="2" id="KW-1185">Reference proteome</keyword>
<gene>
    <name evidence="1" type="ORF">VNO77_01921</name>
</gene>
<reference evidence="1 2" key="1">
    <citation type="submission" date="2024-01" db="EMBL/GenBank/DDBJ databases">
        <title>The genomes of 5 underutilized Papilionoideae crops provide insights into root nodulation and disease resistanc.</title>
        <authorList>
            <person name="Jiang F."/>
        </authorList>
    </citation>
    <scope>NUCLEOTIDE SEQUENCE [LARGE SCALE GENOMIC DNA]</scope>
    <source>
        <strain evidence="1">LVBAO_FW01</strain>
        <tissue evidence="1">Leaves</tissue>
    </source>
</reference>
<evidence type="ECO:0000313" key="2">
    <source>
        <dbReference type="Proteomes" id="UP001367508"/>
    </source>
</evidence>
<proteinExistence type="predicted"/>
<dbReference type="Proteomes" id="UP001367508">
    <property type="component" value="Unassembled WGS sequence"/>
</dbReference>
<protein>
    <submittedName>
        <fullName evidence="1">Uncharacterized protein</fullName>
    </submittedName>
</protein>
<sequence>MEALALACCSVQPIVAQYCIKEKIKGIAAYKVRTGDMVVGKRRLYQHASTFRVFLFVQNFPATTSQLQDPFSYNDTRILCKN</sequence>
<organism evidence="1 2">
    <name type="scientific">Canavalia gladiata</name>
    <name type="common">Sword bean</name>
    <name type="synonym">Dolichos gladiatus</name>
    <dbReference type="NCBI Taxonomy" id="3824"/>
    <lineage>
        <taxon>Eukaryota</taxon>
        <taxon>Viridiplantae</taxon>
        <taxon>Streptophyta</taxon>
        <taxon>Embryophyta</taxon>
        <taxon>Tracheophyta</taxon>
        <taxon>Spermatophyta</taxon>
        <taxon>Magnoliopsida</taxon>
        <taxon>eudicotyledons</taxon>
        <taxon>Gunneridae</taxon>
        <taxon>Pentapetalae</taxon>
        <taxon>rosids</taxon>
        <taxon>fabids</taxon>
        <taxon>Fabales</taxon>
        <taxon>Fabaceae</taxon>
        <taxon>Papilionoideae</taxon>
        <taxon>50 kb inversion clade</taxon>
        <taxon>NPAAA clade</taxon>
        <taxon>indigoferoid/millettioid clade</taxon>
        <taxon>Phaseoleae</taxon>
        <taxon>Canavalia</taxon>
    </lineage>
</organism>
<evidence type="ECO:0000313" key="1">
    <source>
        <dbReference type="EMBL" id="KAK7359952.1"/>
    </source>
</evidence>
<dbReference type="EMBL" id="JAYMYQ010000001">
    <property type="protein sequence ID" value="KAK7359952.1"/>
    <property type="molecule type" value="Genomic_DNA"/>
</dbReference>
<dbReference type="AlphaFoldDB" id="A0AAN9MSP4"/>
<name>A0AAN9MSP4_CANGL</name>